<dbReference type="OrthoDB" id="9814548at2"/>
<proteinExistence type="inferred from homology"/>
<keyword evidence="3 4" id="KW-0413">Isomerase</keyword>
<dbReference type="Pfam" id="PF00254">
    <property type="entry name" value="FKBP_C"/>
    <property type="match status" value="1"/>
</dbReference>
<dbReference type="InterPro" id="IPR001179">
    <property type="entry name" value="PPIase_FKBP_dom"/>
</dbReference>
<evidence type="ECO:0000256" key="1">
    <source>
        <dbReference type="ARBA" id="ARBA00000971"/>
    </source>
</evidence>
<dbReference type="PROSITE" id="PS51257">
    <property type="entry name" value="PROKAR_LIPOPROTEIN"/>
    <property type="match status" value="1"/>
</dbReference>
<evidence type="ECO:0000313" key="6">
    <source>
        <dbReference type="EMBL" id="TWW00007.1"/>
    </source>
</evidence>
<evidence type="ECO:0000256" key="3">
    <source>
        <dbReference type="PROSITE-ProRule" id="PRU00277"/>
    </source>
</evidence>
<accession>A0A5C6LTU8</accession>
<organism evidence="6 7">
    <name type="scientific">Chitinophaga pinensis</name>
    <dbReference type="NCBI Taxonomy" id="79329"/>
    <lineage>
        <taxon>Bacteria</taxon>
        <taxon>Pseudomonadati</taxon>
        <taxon>Bacteroidota</taxon>
        <taxon>Chitinophagia</taxon>
        <taxon>Chitinophagales</taxon>
        <taxon>Chitinophagaceae</taxon>
        <taxon>Chitinophaga</taxon>
    </lineage>
</organism>
<gene>
    <name evidence="6" type="ORF">FEF09_13495</name>
</gene>
<sequence>MNAYLRAAFSLLLSLVLITGCSKSEQSEAYNDVGDYERTMREQDVAIQQYISANNLRLEHDFSGIYYKIENPGDQGAFMNLNSVPTLSYVRRNLRDSILDASFGSTNFDGRALKDHIVGWQVGLQKIGKGGKIFLIIPSPLGFGNIAVGNIIPANTVLVCDVELVDFK</sequence>
<name>A0A5C6LTU8_9BACT</name>
<comment type="similarity">
    <text evidence="4">Belongs to the FKBP-type PPIase family.</text>
</comment>
<dbReference type="Gene3D" id="3.10.50.40">
    <property type="match status" value="1"/>
</dbReference>
<dbReference type="GO" id="GO:0003755">
    <property type="term" value="F:peptidyl-prolyl cis-trans isomerase activity"/>
    <property type="evidence" value="ECO:0007669"/>
    <property type="project" value="UniProtKB-UniRule"/>
</dbReference>
<comment type="caution">
    <text evidence="6">The sequence shown here is derived from an EMBL/GenBank/DDBJ whole genome shotgun (WGS) entry which is preliminary data.</text>
</comment>
<evidence type="ECO:0000256" key="4">
    <source>
        <dbReference type="RuleBase" id="RU003915"/>
    </source>
</evidence>
<evidence type="ECO:0000313" key="7">
    <source>
        <dbReference type="Proteomes" id="UP000318815"/>
    </source>
</evidence>
<dbReference type="PROSITE" id="PS50059">
    <property type="entry name" value="FKBP_PPIASE"/>
    <property type="match status" value="1"/>
</dbReference>
<dbReference type="Proteomes" id="UP000318815">
    <property type="component" value="Unassembled WGS sequence"/>
</dbReference>
<dbReference type="EC" id="5.2.1.8" evidence="4"/>
<evidence type="ECO:0000259" key="5">
    <source>
        <dbReference type="PROSITE" id="PS50059"/>
    </source>
</evidence>
<evidence type="ECO:0000256" key="2">
    <source>
        <dbReference type="ARBA" id="ARBA00023110"/>
    </source>
</evidence>
<keyword evidence="2 3" id="KW-0697">Rotamase</keyword>
<dbReference type="InterPro" id="IPR046357">
    <property type="entry name" value="PPIase_dom_sf"/>
</dbReference>
<reference evidence="6 7" key="1">
    <citation type="submission" date="2019-08" db="EMBL/GenBank/DDBJ databases">
        <title>Whole genome sequencing of chitin degrading bacteria Chitinophaga pinensis YS16.</title>
        <authorList>
            <person name="Singh R.P."/>
            <person name="Manchanda G."/>
            <person name="Maurya I.K."/>
            <person name="Joshi N.K."/>
            <person name="Srivastava A.K."/>
        </authorList>
    </citation>
    <scope>NUCLEOTIDE SEQUENCE [LARGE SCALE GENOMIC DNA]</scope>
    <source>
        <strain evidence="6 7">YS-16</strain>
    </source>
</reference>
<dbReference type="RefSeq" id="WP_146305605.1">
    <property type="nucleotide sequence ID" value="NZ_VOHS01000011.1"/>
</dbReference>
<comment type="catalytic activity">
    <reaction evidence="1 3 4">
        <text>[protein]-peptidylproline (omega=180) = [protein]-peptidylproline (omega=0)</text>
        <dbReference type="Rhea" id="RHEA:16237"/>
        <dbReference type="Rhea" id="RHEA-COMP:10747"/>
        <dbReference type="Rhea" id="RHEA-COMP:10748"/>
        <dbReference type="ChEBI" id="CHEBI:83833"/>
        <dbReference type="ChEBI" id="CHEBI:83834"/>
        <dbReference type="EC" id="5.2.1.8"/>
    </reaction>
</comment>
<dbReference type="EMBL" id="VOHS01000011">
    <property type="protein sequence ID" value="TWW00007.1"/>
    <property type="molecule type" value="Genomic_DNA"/>
</dbReference>
<protein>
    <recommendedName>
        <fullName evidence="4">Peptidyl-prolyl cis-trans isomerase</fullName>
        <ecNumber evidence="4">5.2.1.8</ecNumber>
    </recommendedName>
</protein>
<dbReference type="AlphaFoldDB" id="A0A5C6LTU8"/>
<keyword evidence="7" id="KW-1185">Reference proteome</keyword>
<feature type="domain" description="PPIase FKBP-type" evidence="5">
    <location>
        <begin position="82"/>
        <end position="168"/>
    </location>
</feature>
<dbReference type="SUPFAM" id="SSF54534">
    <property type="entry name" value="FKBP-like"/>
    <property type="match status" value="1"/>
</dbReference>